<dbReference type="GO" id="GO:0008360">
    <property type="term" value="P:regulation of cell shape"/>
    <property type="evidence" value="ECO:0007669"/>
    <property type="project" value="UniProtKB-KW"/>
</dbReference>
<keyword evidence="6 7" id="KW-0961">Cell wall biogenesis/degradation</keyword>
<evidence type="ECO:0000256" key="1">
    <source>
        <dbReference type="ARBA" id="ARBA00001602"/>
    </source>
</evidence>
<dbReference type="UniPathway" id="UPA00219"/>
<comment type="similarity">
    <text evidence="7">Belongs to the aspartate/glutamate racemases family.</text>
</comment>
<protein>
    <recommendedName>
        <fullName evidence="2 7">Glutamate racemase</fullName>
        <ecNumber evidence="2 7">5.1.1.3</ecNumber>
    </recommendedName>
</protein>
<dbReference type="STRING" id="1848903.CCAND38_120020"/>
<gene>
    <name evidence="7 9" type="primary">murI</name>
    <name evidence="8" type="ORF">CCAND38_120020</name>
    <name evidence="9" type="ORF">CCAND93_870020</name>
</gene>
<dbReference type="PANTHER" id="PTHR21198:SF3">
    <property type="entry name" value="GLUTAMATE RACEMASE"/>
    <property type="match status" value="1"/>
</dbReference>
<keyword evidence="11" id="KW-1185">Reference proteome</keyword>
<feature type="binding site" evidence="7">
    <location>
        <begin position="11"/>
        <end position="12"/>
    </location>
    <ligand>
        <name>substrate</name>
    </ligand>
</feature>
<evidence type="ECO:0000313" key="9">
    <source>
        <dbReference type="EMBL" id="CEN54397.1"/>
    </source>
</evidence>
<dbReference type="InterPro" id="IPR001920">
    <property type="entry name" value="Asp/Glu_race"/>
</dbReference>
<dbReference type="GO" id="GO:0071555">
    <property type="term" value="P:cell wall organization"/>
    <property type="evidence" value="ECO:0007669"/>
    <property type="project" value="UniProtKB-KW"/>
</dbReference>
<dbReference type="InterPro" id="IPR033134">
    <property type="entry name" value="Asp/Glu_racemase_AS_2"/>
</dbReference>
<evidence type="ECO:0000256" key="4">
    <source>
        <dbReference type="ARBA" id="ARBA00022984"/>
    </source>
</evidence>
<dbReference type="OrthoDB" id="9801055at2"/>
<dbReference type="EMBL" id="CDOI01000024">
    <property type="protein sequence ID" value="CEN43619.1"/>
    <property type="molecule type" value="Genomic_DNA"/>
</dbReference>
<dbReference type="AlphaFoldDB" id="A0A0B7IWB4"/>
<dbReference type="Proteomes" id="UP000045051">
    <property type="component" value="Unassembled WGS sequence"/>
</dbReference>
<accession>A0A0B7IWB4</accession>
<dbReference type="Proteomes" id="UP000038200">
    <property type="component" value="Unassembled WGS sequence"/>
</dbReference>
<feature type="binding site" evidence="7">
    <location>
        <begin position="43"/>
        <end position="44"/>
    </location>
    <ligand>
        <name>substrate</name>
    </ligand>
</feature>
<comment type="pathway">
    <text evidence="7">Cell wall biogenesis; peptidoglycan biosynthesis.</text>
</comment>
<dbReference type="EC" id="5.1.1.3" evidence="2 7"/>
<evidence type="ECO:0000313" key="10">
    <source>
        <dbReference type="Proteomes" id="UP000038200"/>
    </source>
</evidence>
<evidence type="ECO:0000313" key="11">
    <source>
        <dbReference type="Proteomes" id="UP000045051"/>
    </source>
</evidence>
<comment type="function">
    <text evidence="7">Provides the (R)-glutamate required for cell wall biosynthesis.</text>
</comment>
<keyword evidence="4 7" id="KW-0573">Peptidoglycan synthesis</keyword>
<dbReference type="Gene3D" id="3.40.50.1860">
    <property type="match status" value="2"/>
</dbReference>
<keyword evidence="5 7" id="KW-0413">Isomerase</keyword>
<dbReference type="RefSeq" id="WP_042010047.1">
    <property type="nucleotide sequence ID" value="NZ_CDOH01000170.1"/>
</dbReference>
<evidence type="ECO:0000256" key="6">
    <source>
        <dbReference type="ARBA" id="ARBA00023316"/>
    </source>
</evidence>
<dbReference type="NCBIfam" id="TIGR00067">
    <property type="entry name" value="glut_race"/>
    <property type="match status" value="1"/>
</dbReference>
<proteinExistence type="inferred from homology"/>
<comment type="catalytic activity">
    <reaction evidence="1 7">
        <text>L-glutamate = D-glutamate</text>
        <dbReference type="Rhea" id="RHEA:12813"/>
        <dbReference type="ChEBI" id="CHEBI:29985"/>
        <dbReference type="ChEBI" id="CHEBI:29986"/>
        <dbReference type="EC" id="5.1.1.3"/>
    </reaction>
</comment>
<dbReference type="SUPFAM" id="SSF53681">
    <property type="entry name" value="Aspartate/glutamate racemase"/>
    <property type="match status" value="2"/>
</dbReference>
<dbReference type="PANTHER" id="PTHR21198">
    <property type="entry name" value="GLUTAMATE RACEMASE"/>
    <property type="match status" value="1"/>
</dbReference>
<keyword evidence="3 7" id="KW-0133">Cell shape</keyword>
<dbReference type="InterPro" id="IPR015942">
    <property type="entry name" value="Asp/Glu/hydantoin_racemase"/>
</dbReference>
<feature type="active site" description="Proton donor/acceptor" evidence="7">
    <location>
        <position position="187"/>
    </location>
</feature>
<evidence type="ECO:0000256" key="5">
    <source>
        <dbReference type="ARBA" id="ARBA00023235"/>
    </source>
</evidence>
<name>A0A0B7IWB4_9FLAO</name>
<dbReference type="InterPro" id="IPR004391">
    <property type="entry name" value="Glu_race"/>
</dbReference>
<feature type="binding site" evidence="7">
    <location>
        <begin position="188"/>
        <end position="189"/>
    </location>
    <ligand>
        <name>substrate</name>
    </ligand>
</feature>
<dbReference type="GO" id="GO:0008881">
    <property type="term" value="F:glutamate racemase activity"/>
    <property type="evidence" value="ECO:0007669"/>
    <property type="project" value="UniProtKB-UniRule"/>
</dbReference>
<evidence type="ECO:0000256" key="2">
    <source>
        <dbReference type="ARBA" id="ARBA00013090"/>
    </source>
</evidence>
<dbReference type="HAMAP" id="MF_00258">
    <property type="entry name" value="Glu_racemase"/>
    <property type="match status" value="1"/>
</dbReference>
<evidence type="ECO:0000256" key="7">
    <source>
        <dbReference type="HAMAP-Rule" id="MF_00258"/>
    </source>
</evidence>
<dbReference type="Pfam" id="PF01177">
    <property type="entry name" value="Asp_Glu_race"/>
    <property type="match status" value="1"/>
</dbReference>
<evidence type="ECO:0000256" key="3">
    <source>
        <dbReference type="ARBA" id="ARBA00022960"/>
    </source>
</evidence>
<dbReference type="GO" id="GO:0009252">
    <property type="term" value="P:peptidoglycan biosynthetic process"/>
    <property type="evidence" value="ECO:0007669"/>
    <property type="project" value="UniProtKB-UniRule"/>
</dbReference>
<feature type="binding site" evidence="7">
    <location>
        <begin position="75"/>
        <end position="76"/>
    </location>
    <ligand>
        <name>substrate</name>
    </ligand>
</feature>
<reference evidence="10 11" key="1">
    <citation type="submission" date="2015-01" db="EMBL/GenBank/DDBJ databases">
        <authorList>
            <person name="MANFREDI Pablo"/>
        </authorList>
    </citation>
    <scope>NUCLEOTIDE SEQUENCE [LARGE SCALE GENOMIC DNA]</scope>
    <source>
        <strain evidence="8 11">CcD38</strain>
        <strain evidence="9 10">CcD93</strain>
    </source>
</reference>
<organism evidence="9 10">
    <name type="scientific">Capnocytophaga canis</name>
    <dbReference type="NCBI Taxonomy" id="1848903"/>
    <lineage>
        <taxon>Bacteria</taxon>
        <taxon>Pseudomonadati</taxon>
        <taxon>Bacteroidota</taxon>
        <taxon>Flavobacteriia</taxon>
        <taxon>Flavobacteriales</taxon>
        <taxon>Flavobacteriaceae</taxon>
        <taxon>Capnocytophaga</taxon>
    </lineage>
</organism>
<feature type="active site" description="Proton donor/acceptor" evidence="7">
    <location>
        <position position="74"/>
    </location>
</feature>
<sequence>MKKQAPIGLFDSGVGGTTIWKEVVALMPNENTLFLADNKNAPYGGKTKDEIIALCERNTECLLNNDVKIIVLACNTGTTNAISYLREKYRHIPFIGIEPAIKPAALGSVTKKIGVLATQGTLTSELFQKNSNSLAQNNGIEFIERVGEGLVKLIESGKINSPEMTILLKKYLYPMVEEGIDYLVLGCTHYPYLLPQIKQLIPENIQVIDSGYAVARQTKNILSQNQLLNDATEKPKHRWLANGNIEILKEFAPDRNDLEISML</sequence>
<dbReference type="PROSITE" id="PS00924">
    <property type="entry name" value="ASP_GLU_RACEMASE_2"/>
    <property type="match status" value="1"/>
</dbReference>
<dbReference type="GeneID" id="97263845"/>
<evidence type="ECO:0000313" key="8">
    <source>
        <dbReference type="EMBL" id="CEN43619.1"/>
    </source>
</evidence>
<dbReference type="EMBL" id="CDOL01000280">
    <property type="protein sequence ID" value="CEN54397.1"/>
    <property type="molecule type" value="Genomic_DNA"/>
</dbReference>